<feature type="binding site" evidence="10">
    <location>
        <position position="170"/>
    </location>
    <ligand>
        <name>Zn(2+)</name>
        <dbReference type="ChEBI" id="CHEBI:29105"/>
    </ligand>
</feature>
<dbReference type="GO" id="GO:0097367">
    <property type="term" value="F:carbohydrate derivative binding"/>
    <property type="evidence" value="ECO:0007669"/>
    <property type="project" value="InterPro"/>
</dbReference>
<dbReference type="CDD" id="cd05006">
    <property type="entry name" value="SIS_GmhA"/>
    <property type="match status" value="1"/>
</dbReference>
<dbReference type="AlphaFoldDB" id="A0A918RPP0"/>
<sequence length="190" mass="20180">MSIISQHFQESAASILNNIHLESQIEAAAKAIYASFETGNKLLICGNGGSAADAQHLSSELLNRYKRERRELPGIALTTDGSTLTSIGNDYDYSEVFSKQVSALGNAGDVLMVITTSGNSANIMKAVEIAHEKSVTVVALNGKGGGKLSPLLTDSDFDLVVAGDVTARIQEVHGLIIHCLCELIDSYILD</sequence>
<evidence type="ECO:0000256" key="6">
    <source>
        <dbReference type="ARBA" id="ARBA00022723"/>
    </source>
</evidence>
<dbReference type="PANTHER" id="PTHR30390:SF6">
    <property type="entry name" value="DNAA INITIATOR-ASSOCIATING PROTEIN DIAA"/>
    <property type="match status" value="1"/>
</dbReference>
<feature type="binding site" evidence="10">
    <location>
        <begin position="47"/>
        <end position="49"/>
    </location>
    <ligand>
        <name>substrate</name>
    </ligand>
</feature>
<dbReference type="GO" id="GO:0008270">
    <property type="term" value="F:zinc ion binding"/>
    <property type="evidence" value="ECO:0007669"/>
    <property type="project" value="UniProtKB-UniRule"/>
</dbReference>
<comment type="function">
    <text evidence="2 10">Catalyzes the isomerization of sedoheptulose 7-phosphate in D-glycero-D-manno-heptose 7-phosphate.</text>
</comment>
<comment type="subunit">
    <text evidence="10">Homotetramer.</text>
</comment>
<evidence type="ECO:0000259" key="11">
    <source>
        <dbReference type="PROSITE" id="PS51464"/>
    </source>
</evidence>
<keyword evidence="8 10" id="KW-0413">Isomerase</keyword>
<evidence type="ECO:0000256" key="4">
    <source>
        <dbReference type="ARBA" id="ARBA00009894"/>
    </source>
</evidence>
<protein>
    <recommendedName>
        <fullName evidence="10">Phosphoheptose isomerase</fullName>
        <ecNumber evidence="10">5.3.1.28</ecNumber>
    </recommendedName>
    <alternativeName>
        <fullName evidence="10">Sedoheptulose 7-phosphate isomerase</fullName>
    </alternativeName>
</protein>
<evidence type="ECO:0000256" key="10">
    <source>
        <dbReference type="HAMAP-Rule" id="MF_00067"/>
    </source>
</evidence>
<dbReference type="InterPro" id="IPR035461">
    <property type="entry name" value="GmhA/DiaA"/>
</dbReference>
<dbReference type="GO" id="GO:1901135">
    <property type="term" value="P:carbohydrate derivative metabolic process"/>
    <property type="evidence" value="ECO:0007669"/>
    <property type="project" value="InterPro"/>
</dbReference>
<keyword evidence="6 10" id="KW-0479">Metal-binding</keyword>
<dbReference type="InterPro" id="IPR004515">
    <property type="entry name" value="Phosphoheptose_Isoase"/>
</dbReference>
<feature type="binding site" evidence="10">
    <location>
        <position position="56"/>
    </location>
    <ligand>
        <name>Zn(2+)</name>
        <dbReference type="ChEBI" id="CHEBI:29105"/>
    </ligand>
</feature>
<comment type="caution">
    <text evidence="12">The sequence shown here is derived from an EMBL/GenBank/DDBJ whole genome shotgun (WGS) entry which is preliminary data.</text>
</comment>
<feature type="binding site" evidence="10">
    <location>
        <position position="60"/>
    </location>
    <ligand>
        <name>substrate</name>
    </ligand>
</feature>
<feature type="binding site" evidence="10">
    <location>
        <begin position="89"/>
        <end position="90"/>
    </location>
    <ligand>
        <name>substrate</name>
    </ligand>
</feature>
<comment type="cofactor">
    <cofactor evidence="10">
        <name>Zn(2+)</name>
        <dbReference type="ChEBI" id="CHEBI:29105"/>
    </cofactor>
    <text evidence="10">Binds 1 zinc ion per subunit.</text>
</comment>
<gene>
    <name evidence="10 12" type="primary">gmhA</name>
    <name evidence="12" type="ORF">GCM10008090_14230</name>
</gene>
<evidence type="ECO:0000256" key="5">
    <source>
        <dbReference type="ARBA" id="ARBA00022490"/>
    </source>
</evidence>
<keyword evidence="9 10" id="KW-0119">Carbohydrate metabolism</keyword>
<proteinExistence type="inferred from homology"/>
<evidence type="ECO:0000256" key="1">
    <source>
        <dbReference type="ARBA" id="ARBA00000348"/>
    </source>
</evidence>
<comment type="catalytic activity">
    <reaction evidence="1 10">
        <text>2 D-sedoheptulose 7-phosphate = D-glycero-alpha-D-manno-heptose 7-phosphate + D-glycero-beta-D-manno-heptose 7-phosphate</text>
        <dbReference type="Rhea" id="RHEA:27489"/>
        <dbReference type="ChEBI" id="CHEBI:57483"/>
        <dbReference type="ChEBI" id="CHEBI:60203"/>
        <dbReference type="ChEBI" id="CHEBI:60204"/>
        <dbReference type="EC" id="5.3.1.28"/>
    </reaction>
</comment>
<evidence type="ECO:0000256" key="8">
    <source>
        <dbReference type="ARBA" id="ARBA00023235"/>
    </source>
</evidence>
<reference evidence="12" key="1">
    <citation type="journal article" date="2014" name="Int. J. Syst. Evol. Microbiol.">
        <title>Complete genome sequence of Corynebacterium casei LMG S-19264T (=DSM 44701T), isolated from a smear-ripened cheese.</title>
        <authorList>
            <consortium name="US DOE Joint Genome Institute (JGI-PGF)"/>
            <person name="Walter F."/>
            <person name="Albersmeier A."/>
            <person name="Kalinowski J."/>
            <person name="Ruckert C."/>
        </authorList>
    </citation>
    <scope>NUCLEOTIDE SEQUENCE</scope>
    <source>
        <strain evidence="12">KCTC 12711</strain>
    </source>
</reference>
<evidence type="ECO:0000256" key="3">
    <source>
        <dbReference type="ARBA" id="ARBA00004496"/>
    </source>
</evidence>
<comment type="subcellular location">
    <subcellularLocation>
        <location evidence="3 10">Cytoplasm</location>
    </subcellularLocation>
</comment>
<accession>A0A918RPP0</accession>
<dbReference type="EC" id="5.3.1.28" evidence="10"/>
<feature type="binding site" evidence="10">
    <location>
        <begin position="115"/>
        <end position="117"/>
    </location>
    <ligand>
        <name>substrate</name>
    </ligand>
</feature>
<reference evidence="12" key="2">
    <citation type="submission" date="2020-09" db="EMBL/GenBank/DDBJ databases">
        <authorList>
            <person name="Sun Q."/>
            <person name="Kim S."/>
        </authorList>
    </citation>
    <scope>NUCLEOTIDE SEQUENCE</scope>
    <source>
        <strain evidence="12">KCTC 12711</strain>
    </source>
</reference>
<dbReference type="InterPro" id="IPR046348">
    <property type="entry name" value="SIS_dom_sf"/>
</dbReference>
<organism evidence="12 13">
    <name type="scientific">Arenicella chitinivorans</name>
    <dbReference type="NCBI Taxonomy" id="1329800"/>
    <lineage>
        <taxon>Bacteria</taxon>
        <taxon>Pseudomonadati</taxon>
        <taxon>Pseudomonadota</taxon>
        <taxon>Gammaproteobacteria</taxon>
        <taxon>Arenicellales</taxon>
        <taxon>Arenicellaceae</taxon>
        <taxon>Arenicella</taxon>
    </lineage>
</organism>
<keyword evidence="5 10" id="KW-0963">Cytoplasm</keyword>
<feature type="binding site" evidence="10">
    <location>
        <position position="60"/>
    </location>
    <ligand>
        <name>Zn(2+)</name>
        <dbReference type="ChEBI" id="CHEBI:29105"/>
    </ligand>
</feature>
<dbReference type="HAMAP" id="MF_00067">
    <property type="entry name" value="GmhA"/>
    <property type="match status" value="1"/>
</dbReference>
<name>A0A918RPP0_9GAMM</name>
<feature type="binding site" evidence="10">
    <location>
        <position position="178"/>
    </location>
    <ligand>
        <name>Zn(2+)</name>
        <dbReference type="ChEBI" id="CHEBI:29105"/>
    </ligand>
</feature>
<evidence type="ECO:0000313" key="13">
    <source>
        <dbReference type="Proteomes" id="UP000614811"/>
    </source>
</evidence>
<dbReference type="SUPFAM" id="SSF53697">
    <property type="entry name" value="SIS domain"/>
    <property type="match status" value="1"/>
</dbReference>
<evidence type="ECO:0000256" key="7">
    <source>
        <dbReference type="ARBA" id="ARBA00022833"/>
    </source>
</evidence>
<comment type="similarity">
    <text evidence="4 10">Belongs to the SIS family. GmhA subfamily.</text>
</comment>
<dbReference type="GO" id="GO:0005975">
    <property type="term" value="P:carbohydrate metabolic process"/>
    <property type="evidence" value="ECO:0007669"/>
    <property type="project" value="UniProtKB-UniRule"/>
</dbReference>
<dbReference type="GO" id="GO:0008968">
    <property type="term" value="F:D-sedoheptulose 7-phosphate isomerase activity"/>
    <property type="evidence" value="ECO:0007669"/>
    <property type="project" value="UniProtKB-UniRule"/>
</dbReference>
<dbReference type="Gene3D" id="3.40.50.10490">
    <property type="entry name" value="Glucose-6-phosphate isomerase like protein, domain 1"/>
    <property type="match status" value="1"/>
</dbReference>
<dbReference type="EMBL" id="BMXA01000002">
    <property type="protein sequence ID" value="GHA05758.1"/>
    <property type="molecule type" value="Genomic_DNA"/>
</dbReference>
<dbReference type="GO" id="GO:0005737">
    <property type="term" value="C:cytoplasm"/>
    <property type="evidence" value="ECO:0007669"/>
    <property type="project" value="UniProtKB-SubCell"/>
</dbReference>
<dbReference type="InterPro" id="IPR050099">
    <property type="entry name" value="SIS_GmhA/DiaA_subfam"/>
</dbReference>
<feature type="domain" description="SIS" evidence="11">
    <location>
        <begin position="32"/>
        <end position="190"/>
    </location>
</feature>
<dbReference type="PROSITE" id="PS51464">
    <property type="entry name" value="SIS"/>
    <property type="match status" value="1"/>
</dbReference>
<comment type="pathway">
    <text evidence="10">Carbohydrate biosynthesis; D-glycero-D-manno-heptose 7-phosphate biosynthesis; D-glycero-alpha-D-manno-heptose 7-phosphate and D-glycero-beta-D-manno-heptose 7-phosphate from sedoheptulose 7-phosphate: step 1/1.</text>
</comment>
<evidence type="ECO:0000256" key="2">
    <source>
        <dbReference type="ARBA" id="ARBA00003172"/>
    </source>
</evidence>
<comment type="miscellaneous">
    <text evidence="10">The reaction produces a racemic mixture of D-glycero-alpha-D-manno-heptose 7-phosphate and D-glycero-beta-D-manno-heptose 7-phosphate.</text>
</comment>
<dbReference type="InterPro" id="IPR001347">
    <property type="entry name" value="SIS_dom"/>
</dbReference>
<evidence type="ECO:0000313" key="12">
    <source>
        <dbReference type="EMBL" id="GHA05758.1"/>
    </source>
</evidence>
<keyword evidence="7 10" id="KW-0862">Zinc</keyword>
<keyword evidence="13" id="KW-1185">Reference proteome</keyword>
<feature type="binding site" evidence="10">
    <location>
        <position position="170"/>
    </location>
    <ligand>
        <name>substrate</name>
    </ligand>
</feature>
<dbReference type="Pfam" id="PF13580">
    <property type="entry name" value="SIS_2"/>
    <property type="match status" value="1"/>
</dbReference>
<feature type="binding site" evidence="10">
    <location>
        <position position="120"/>
    </location>
    <ligand>
        <name>substrate</name>
    </ligand>
</feature>
<dbReference type="RefSeq" id="WP_189399340.1">
    <property type="nucleotide sequence ID" value="NZ_BMXA01000002.1"/>
</dbReference>
<dbReference type="PANTHER" id="PTHR30390">
    <property type="entry name" value="SEDOHEPTULOSE 7-PHOSPHATE ISOMERASE / DNAA INITIATOR-ASSOCIATING FACTOR FOR REPLICATION INITIATION"/>
    <property type="match status" value="1"/>
</dbReference>
<evidence type="ECO:0000256" key="9">
    <source>
        <dbReference type="ARBA" id="ARBA00023277"/>
    </source>
</evidence>
<dbReference type="Proteomes" id="UP000614811">
    <property type="component" value="Unassembled WGS sequence"/>
</dbReference>